<dbReference type="Pfam" id="PF04488">
    <property type="entry name" value="Gly_transf_sug"/>
    <property type="match status" value="1"/>
</dbReference>
<dbReference type="InterPro" id="IPR007577">
    <property type="entry name" value="GlycoTrfase_DXD_sugar-bd_CS"/>
</dbReference>
<sequence length="1966" mass="223157">MQLLKATAAPSEGYMLAKMKDQYNAVMKSFKGQKTLLAWLDKWETMLVKARKYHLPETENGQWLREFADLIEPMHQSYATIFTEGAKELDAHAVRRRRQLEEALAFQTSYSTPSQRMRRVNSSNTVVSEIDVEAESEDLIAPVARRPAPEGSLDWTVQRVAAAMREWALRHKPTSVSTVRGGAFHVDDGDQDSTDDLEASTPKGRKRTRTMQGGKPAKRPMPECPACGMRGHDLPNCWGVFDEKRPEGTARNEHRVRKAKKALQGNSELQKEVDAIPFLGSAFSSSASPYPLLLSAILDSGSTLHIFNDLRRFKTIRKATKGECVVAGTATVPVLGFGKVELDVTKPDGKPGKLRLDDVAYCTDFNTNLVSFQLLQEHGIYWDTINNHLVRRDGTVLCVVQKKHKQYVLQYQEVDAGNTHAAFNIQQRRRSSRDPRPSAVGDGALWHARMGHPSPLSLQKLGANSLGVRLRGPKTRECQHCSQAKIHRQVSRRPPDREKDKPCYEIFIDWTDLEEDRDGFIRTMFITDAWTGMVFPYFMKTYGDRKENHRAVKDFYNWMKRHFGYVIKVIRSDNELFTRKTRYWMMGKGIAPKPSAPYTPAQNGGAERSGGAVMEKARSMRLAANLPHNLWREIINAAVYLKNRTPREANGWKSPYELFHSKQPRLSHLKAYGCRAYAMTWQAQVKAQRLKKLDPRAHIGYLVGYDSTNIFRIWVPHKGKVIASRDVIFDERTFFDGRRTDPELIDDLDDLIHKVQITERESSNERVLGEDEQILDPPEQDGESDADSQENEQAAEQSEPVAEQATSQSYIENEDYELAKLMEEAFHTPPPTEPDQAPEAVLAVHLPVAADEGVVRHGKPEGSRSKTQDKLIGDRMAGDRFEDYVSVPVETALHGAFVAGRRFKPARTHKRDLPEPPKTLRDLEGHPFKADFRQAQEDHMASRKRMGSFQEVLRSQTRGQQVLSCMWVFTYKTDKHGYLVGCKARLVVCGNQQARGDLPTRATTLASMSFRALMAIAAEYDLELEQMDAINAFVNCDLDELVFMRMPPGFEKYGIVLRLKKALYGLRRSPLLWQRDLTATLQDLGFSRIPQEPCAMQKGGLIVFFFVDDIIWAYRMVDRALAKEAMAGLQRKYEMSVLGDPKWFLGIHIIRDRAKRSIWLSQEAYIDKMAHQFDIALDSKLPETPMAEEELLPAGVQADRRSIELYMKKVGSILFAAISTRPDVAFAASRLARFNQNPDDRHHRAADRAIQYLYRTRCQGIRLGGTQAVATFLCASDASFADNTVDRKSSQGYVMMLFGGPIAWRASKQATVTTSSTEAELLALSETAKEAIFASRLLKQLQVQIDKPLLIECDNTQTIRLLTEDMARLSTRLRHVDIHQHWLRQECQAGRIQVKWVQTTQMIADGLTKSLPKQKHEAFMKLLRMEDISARIAMERRMDTLKDQLKDARARKSNKAPDQEVKLGFSATIGRKKQASRAAEPQEVWLTQTHNKHTPEFAHIVITYSDSYDNPQESRGSEEETNNNFSLDDETFTFAFTSAIAGLTSDRDFPLTDSGRGRLRVKPLPVSWCTVDAANSDVCLPGAVSTSPGAIDQRLEQPSHGLAVGRWLELTPPPPRPSPVFPRPLFFDDITPPPPSSPAVMKHALRSQHAASAKRTRIPVWATILTLLALAWFFRPLLYTSWTLAALRVNWHDGAENFVLSKAHDDFDITFVDYNKYQLSAAPYEDLVPPVLHHIALGKHGSHWRDEWKDTVQSCIDVHPGWESHLWTDETASKFVAERFPELREMWENYPFPVERIDALRYMVLYEYGGVILDMDLKCKRALGPLRRFEFVAPEAHPTGFSIGFMMASRHNAFIGDIVRNLTAYNHQWLGMPYPTVMLSTGCHFASVIHARQSNRTELKILPAPMHSLSGRVTTPIFDHLGSSSWHSYDARLIVMLGHRTNMLFFFCVGMALALFIRRRMILRCL</sequence>
<feature type="transmembrane region" description="Helical" evidence="8">
    <location>
        <begin position="1933"/>
        <end position="1957"/>
    </location>
</feature>
<dbReference type="Pfam" id="PF22936">
    <property type="entry name" value="Pol_BBD"/>
    <property type="match status" value="1"/>
</dbReference>
<dbReference type="Proteomes" id="UP001287286">
    <property type="component" value="Unassembled WGS sequence"/>
</dbReference>
<proteinExistence type="inferred from homology"/>
<comment type="subcellular location">
    <subcellularLocation>
        <location evidence="1">Mitochondrion</location>
    </subcellularLocation>
</comment>
<dbReference type="InterPro" id="IPR029044">
    <property type="entry name" value="Nucleotide-diphossugar_trans"/>
</dbReference>
<dbReference type="InterPro" id="IPR025724">
    <property type="entry name" value="GAG-pre-integrase_dom"/>
</dbReference>
<feature type="domain" description="Integrase catalytic" evidence="9">
    <location>
        <begin position="498"/>
        <end position="663"/>
    </location>
</feature>
<dbReference type="SUPFAM" id="SSF53098">
    <property type="entry name" value="Ribonuclease H-like"/>
    <property type="match status" value="1"/>
</dbReference>
<evidence type="ECO:0000256" key="7">
    <source>
        <dbReference type="SAM" id="MobiDB-lite"/>
    </source>
</evidence>
<keyword evidence="6" id="KW-0496">Mitochondrion</keyword>
<comment type="caution">
    <text evidence="10">The sequence shown here is derived from an EMBL/GenBank/DDBJ whole genome shotgun (WGS) entry which is preliminary data.</text>
</comment>
<feature type="region of interest" description="Disordered" evidence="7">
    <location>
        <begin position="180"/>
        <end position="223"/>
    </location>
</feature>
<dbReference type="InterPro" id="IPR013103">
    <property type="entry name" value="RVT_2"/>
</dbReference>
<dbReference type="Pfam" id="PF13976">
    <property type="entry name" value="gag_pre-integrs"/>
    <property type="match status" value="1"/>
</dbReference>
<feature type="compositionally biased region" description="Basic and acidic residues" evidence="7">
    <location>
        <begin position="760"/>
        <end position="769"/>
    </location>
</feature>
<keyword evidence="4" id="KW-0064">Aspartyl protease</keyword>
<feature type="compositionally biased region" description="Acidic residues" evidence="7">
    <location>
        <begin position="770"/>
        <end position="790"/>
    </location>
</feature>
<keyword evidence="3" id="KW-0808">Transferase</keyword>
<evidence type="ECO:0000256" key="3">
    <source>
        <dbReference type="ARBA" id="ARBA00022679"/>
    </source>
</evidence>
<keyword evidence="8" id="KW-0472">Membrane</keyword>
<evidence type="ECO:0000256" key="2">
    <source>
        <dbReference type="ARBA" id="ARBA00009003"/>
    </source>
</evidence>
<dbReference type="InterPro" id="IPR036397">
    <property type="entry name" value="RNaseH_sf"/>
</dbReference>
<keyword evidence="5" id="KW-0694">RNA-binding</keyword>
<dbReference type="InterPro" id="IPR012337">
    <property type="entry name" value="RNaseH-like_sf"/>
</dbReference>
<accession>A0ABR0BDM0</accession>
<dbReference type="SUPFAM" id="SSF53448">
    <property type="entry name" value="Nucleotide-diphospho-sugar transferases"/>
    <property type="match status" value="1"/>
</dbReference>
<dbReference type="Gene3D" id="3.90.550.20">
    <property type="match status" value="1"/>
</dbReference>
<keyword evidence="4" id="KW-0645">Protease</keyword>
<dbReference type="InterPro" id="IPR057670">
    <property type="entry name" value="SH3_retrovirus"/>
</dbReference>
<organism evidence="10 11">
    <name type="scientific">Purpureocillium lilacinum</name>
    <name type="common">Paecilomyces lilacinus</name>
    <dbReference type="NCBI Taxonomy" id="33203"/>
    <lineage>
        <taxon>Eukaryota</taxon>
        <taxon>Fungi</taxon>
        <taxon>Dikarya</taxon>
        <taxon>Ascomycota</taxon>
        <taxon>Pezizomycotina</taxon>
        <taxon>Sordariomycetes</taxon>
        <taxon>Hypocreomycetidae</taxon>
        <taxon>Hypocreales</taxon>
        <taxon>Ophiocordycipitaceae</taxon>
        <taxon>Purpureocillium</taxon>
    </lineage>
</organism>
<dbReference type="PROSITE" id="PS50994">
    <property type="entry name" value="INTEGRASE"/>
    <property type="match status" value="1"/>
</dbReference>
<dbReference type="EMBL" id="JAWRVI010000254">
    <property type="protein sequence ID" value="KAK4070000.1"/>
    <property type="molecule type" value="Genomic_DNA"/>
</dbReference>
<dbReference type="Pfam" id="PF07727">
    <property type="entry name" value="RVT_2"/>
    <property type="match status" value="1"/>
</dbReference>
<gene>
    <name evidence="10" type="ORF">Purlil1_13599</name>
</gene>
<evidence type="ECO:0000256" key="5">
    <source>
        <dbReference type="ARBA" id="ARBA00022884"/>
    </source>
</evidence>
<feature type="compositionally biased region" description="Acidic residues" evidence="7">
    <location>
        <begin position="189"/>
        <end position="198"/>
    </location>
</feature>
<dbReference type="InterPro" id="IPR051706">
    <property type="entry name" value="Glycosyltransferase_domain"/>
</dbReference>
<evidence type="ECO:0000259" key="9">
    <source>
        <dbReference type="PROSITE" id="PS50994"/>
    </source>
</evidence>
<dbReference type="PANTHER" id="PTHR32385:SF15">
    <property type="entry name" value="INOSITOL PHOSPHOCERAMIDE MANNOSYLTRANSFERASE 1"/>
    <property type="match status" value="1"/>
</dbReference>
<evidence type="ECO:0000256" key="4">
    <source>
        <dbReference type="ARBA" id="ARBA00022750"/>
    </source>
</evidence>
<evidence type="ECO:0000256" key="6">
    <source>
        <dbReference type="ARBA" id="ARBA00023128"/>
    </source>
</evidence>
<keyword evidence="11" id="KW-1185">Reference proteome</keyword>
<evidence type="ECO:0000256" key="1">
    <source>
        <dbReference type="ARBA" id="ARBA00004173"/>
    </source>
</evidence>
<evidence type="ECO:0000313" key="11">
    <source>
        <dbReference type="Proteomes" id="UP001287286"/>
    </source>
</evidence>
<evidence type="ECO:0000313" key="10">
    <source>
        <dbReference type="EMBL" id="KAK4070000.1"/>
    </source>
</evidence>
<dbReference type="InterPro" id="IPR054722">
    <property type="entry name" value="PolX-like_BBD"/>
</dbReference>
<dbReference type="Gene3D" id="3.30.420.10">
    <property type="entry name" value="Ribonuclease H-like superfamily/Ribonuclease H"/>
    <property type="match status" value="1"/>
</dbReference>
<dbReference type="CDD" id="cd09272">
    <property type="entry name" value="RNase_HI_RT_Ty1"/>
    <property type="match status" value="1"/>
</dbReference>
<dbReference type="InterPro" id="IPR043502">
    <property type="entry name" value="DNA/RNA_pol_sf"/>
</dbReference>
<keyword evidence="8" id="KW-0812">Transmembrane</keyword>
<reference evidence="10 11" key="1">
    <citation type="journal article" date="2024" name="Microbiol. Resour. Announc.">
        <title>Genome annotations for the ascomycete fungi Trichoderma harzianum, Trichoderma aggressivum, and Purpureocillium lilacinum.</title>
        <authorList>
            <person name="Beijen E.P.W."/>
            <person name="Ohm R.A."/>
        </authorList>
    </citation>
    <scope>NUCLEOTIDE SEQUENCE [LARGE SCALE GENOMIC DNA]</scope>
    <source>
        <strain evidence="10 11">CBS 150709</strain>
    </source>
</reference>
<keyword evidence="4" id="KW-0378">Hydrolase</keyword>
<dbReference type="SUPFAM" id="SSF56672">
    <property type="entry name" value="DNA/RNA polymerases"/>
    <property type="match status" value="1"/>
</dbReference>
<feature type="region of interest" description="Disordered" evidence="7">
    <location>
        <begin position="760"/>
        <end position="809"/>
    </location>
</feature>
<protein>
    <submittedName>
        <fullName evidence="10">CAZyme family GT32</fullName>
    </submittedName>
</protein>
<dbReference type="PANTHER" id="PTHR32385">
    <property type="entry name" value="MANNOSYL PHOSPHORYLINOSITOL CERAMIDE SYNTHASE"/>
    <property type="match status" value="1"/>
</dbReference>
<keyword evidence="8" id="KW-1133">Transmembrane helix</keyword>
<dbReference type="InterPro" id="IPR001584">
    <property type="entry name" value="Integrase_cat-core"/>
</dbReference>
<evidence type="ECO:0000256" key="8">
    <source>
        <dbReference type="SAM" id="Phobius"/>
    </source>
</evidence>
<comment type="similarity">
    <text evidence="2">Belongs to the glycosyltransferase 32 family.</text>
</comment>
<dbReference type="Pfam" id="PF25597">
    <property type="entry name" value="SH3_retrovirus"/>
    <property type="match status" value="1"/>
</dbReference>
<name>A0ABR0BDM0_PURLI</name>